<comment type="caution">
    <text evidence="2">The sequence shown here is derived from an EMBL/GenBank/DDBJ whole genome shotgun (WGS) entry which is preliminary data.</text>
</comment>
<proteinExistence type="predicted"/>
<dbReference type="AlphaFoldDB" id="A0A1R3IUJ0"/>
<keyword evidence="3" id="KW-1185">Reference proteome</keyword>
<evidence type="ECO:0000313" key="2">
    <source>
        <dbReference type="EMBL" id="OMO86246.1"/>
    </source>
</evidence>
<feature type="compositionally biased region" description="Basic and acidic residues" evidence="1">
    <location>
        <begin position="1"/>
        <end position="20"/>
    </location>
</feature>
<evidence type="ECO:0000313" key="3">
    <source>
        <dbReference type="Proteomes" id="UP000187203"/>
    </source>
</evidence>
<dbReference type="EMBL" id="AWUE01017605">
    <property type="protein sequence ID" value="OMO86246.1"/>
    <property type="molecule type" value="Genomic_DNA"/>
</dbReference>
<feature type="region of interest" description="Disordered" evidence="1">
    <location>
        <begin position="80"/>
        <end position="143"/>
    </location>
</feature>
<reference evidence="3" key="1">
    <citation type="submission" date="2013-09" db="EMBL/GenBank/DDBJ databases">
        <title>Corchorus olitorius genome sequencing.</title>
        <authorList>
            <person name="Alam M."/>
            <person name="Haque M.S."/>
            <person name="Islam M.S."/>
            <person name="Emdad E.M."/>
            <person name="Islam M.M."/>
            <person name="Ahmed B."/>
            <person name="Halim A."/>
            <person name="Hossen Q.M.M."/>
            <person name="Hossain M.Z."/>
            <person name="Ahmed R."/>
            <person name="Khan M.M."/>
            <person name="Islam R."/>
            <person name="Rashid M.M."/>
            <person name="Khan S.A."/>
            <person name="Rahman M.S."/>
            <person name="Alam M."/>
            <person name="Yahiya A.S."/>
            <person name="Khan M.S."/>
            <person name="Azam M.S."/>
            <person name="Haque T."/>
            <person name="Lashkar M.Z.H."/>
            <person name="Akhand A.I."/>
            <person name="Morshed G."/>
            <person name="Roy S."/>
            <person name="Uddin K.S."/>
            <person name="Rabeya T."/>
            <person name="Hossain A.S."/>
            <person name="Chowdhury A."/>
            <person name="Snigdha A.R."/>
            <person name="Mortoza M.S."/>
            <person name="Matin S.A."/>
            <person name="Hoque S.M.E."/>
            <person name="Islam M.K."/>
            <person name="Roy D.K."/>
            <person name="Haider R."/>
            <person name="Moosa M.M."/>
            <person name="Elias S.M."/>
            <person name="Hasan A.M."/>
            <person name="Jahan S."/>
            <person name="Shafiuddin M."/>
            <person name="Mahmood N."/>
            <person name="Shommy N.S."/>
        </authorList>
    </citation>
    <scope>NUCLEOTIDE SEQUENCE [LARGE SCALE GENOMIC DNA]</scope>
    <source>
        <strain evidence="3">cv. O-4</strain>
    </source>
</reference>
<sequence>MAIESRERSREEEDNLDRSTKMVKATGSDNDQPPPRLSFKDATVGSQINFDELSHKATCPYFPSEDEGDKQAPIEQQTTMANEGERVQQEQTNVYAGDFGPWMIADSRKSRRPAKTYPQNRGDAHQNDRHNNGSRFAALSRLI</sequence>
<gene>
    <name evidence="2" type="ORF">COLO4_21267</name>
</gene>
<protein>
    <submittedName>
        <fullName evidence="2">Uncharacterized protein</fullName>
    </submittedName>
</protein>
<accession>A0A1R3IUJ0</accession>
<evidence type="ECO:0000256" key="1">
    <source>
        <dbReference type="SAM" id="MobiDB-lite"/>
    </source>
</evidence>
<feature type="compositionally biased region" description="Basic and acidic residues" evidence="1">
    <location>
        <begin position="122"/>
        <end position="131"/>
    </location>
</feature>
<organism evidence="2 3">
    <name type="scientific">Corchorus olitorius</name>
    <dbReference type="NCBI Taxonomy" id="93759"/>
    <lineage>
        <taxon>Eukaryota</taxon>
        <taxon>Viridiplantae</taxon>
        <taxon>Streptophyta</taxon>
        <taxon>Embryophyta</taxon>
        <taxon>Tracheophyta</taxon>
        <taxon>Spermatophyta</taxon>
        <taxon>Magnoliopsida</taxon>
        <taxon>eudicotyledons</taxon>
        <taxon>Gunneridae</taxon>
        <taxon>Pentapetalae</taxon>
        <taxon>rosids</taxon>
        <taxon>malvids</taxon>
        <taxon>Malvales</taxon>
        <taxon>Malvaceae</taxon>
        <taxon>Grewioideae</taxon>
        <taxon>Apeibeae</taxon>
        <taxon>Corchorus</taxon>
    </lineage>
</organism>
<dbReference type="Proteomes" id="UP000187203">
    <property type="component" value="Unassembled WGS sequence"/>
</dbReference>
<feature type="region of interest" description="Disordered" evidence="1">
    <location>
        <begin position="1"/>
        <end position="44"/>
    </location>
</feature>
<name>A0A1R3IUJ0_9ROSI</name>